<reference evidence="1" key="1">
    <citation type="submission" date="2021-06" db="EMBL/GenBank/DDBJ databases">
        <authorList>
            <person name="Kallberg Y."/>
            <person name="Tangrot J."/>
            <person name="Rosling A."/>
        </authorList>
    </citation>
    <scope>NUCLEOTIDE SEQUENCE</scope>
    <source>
        <strain evidence="1">IL203A</strain>
    </source>
</reference>
<evidence type="ECO:0000313" key="1">
    <source>
        <dbReference type="EMBL" id="CAG8441864.1"/>
    </source>
</evidence>
<keyword evidence="2" id="KW-1185">Reference proteome</keyword>
<comment type="caution">
    <text evidence="1">The sequence shown here is derived from an EMBL/GenBank/DDBJ whole genome shotgun (WGS) entry which is preliminary data.</text>
</comment>
<dbReference type="EMBL" id="CAJVPU010000141">
    <property type="protein sequence ID" value="CAG8441864.1"/>
    <property type="molecule type" value="Genomic_DNA"/>
</dbReference>
<protein>
    <submittedName>
        <fullName evidence="1">14333_t:CDS:1</fullName>
    </submittedName>
</protein>
<evidence type="ECO:0000313" key="2">
    <source>
        <dbReference type="Proteomes" id="UP000789702"/>
    </source>
</evidence>
<gene>
    <name evidence="1" type="ORF">DHETER_LOCUS315</name>
</gene>
<organism evidence="1 2">
    <name type="scientific">Dentiscutata heterogama</name>
    <dbReference type="NCBI Taxonomy" id="1316150"/>
    <lineage>
        <taxon>Eukaryota</taxon>
        <taxon>Fungi</taxon>
        <taxon>Fungi incertae sedis</taxon>
        <taxon>Mucoromycota</taxon>
        <taxon>Glomeromycotina</taxon>
        <taxon>Glomeromycetes</taxon>
        <taxon>Diversisporales</taxon>
        <taxon>Gigasporaceae</taxon>
        <taxon>Dentiscutata</taxon>
    </lineage>
</organism>
<sequence>MAENNINKNKTSSNEESEFILSYKLFVKILDRTLLLAKWFEESVSAINEFLLSIYDKVILLTKDTNILPNNYYVTFKTQRKADTST</sequence>
<dbReference type="Proteomes" id="UP000789702">
    <property type="component" value="Unassembled WGS sequence"/>
</dbReference>
<name>A0ACA9JZH5_9GLOM</name>
<proteinExistence type="predicted"/>
<accession>A0ACA9JZH5</accession>